<dbReference type="PANTHER" id="PTHR35586:SF1">
    <property type="entry name" value="SLL1691 PROTEIN"/>
    <property type="match status" value="1"/>
</dbReference>
<proteinExistence type="predicted"/>
<dbReference type="OrthoDB" id="419816at2"/>
<dbReference type="PANTHER" id="PTHR35586">
    <property type="entry name" value="SLL1691 PROTEIN"/>
    <property type="match status" value="1"/>
</dbReference>
<dbReference type="AlphaFoldDB" id="A0A4Y9AIT8"/>
<dbReference type="EMBL" id="SRHY01000001">
    <property type="protein sequence ID" value="TFJ94344.1"/>
    <property type="molecule type" value="Genomic_DNA"/>
</dbReference>
<dbReference type="Proteomes" id="UP000298484">
    <property type="component" value="Unassembled WGS sequence"/>
</dbReference>
<keyword evidence="2" id="KW-1185">Reference proteome</keyword>
<gene>
    <name evidence="1" type="ORF">E4U82_00020</name>
</gene>
<evidence type="ECO:0000313" key="2">
    <source>
        <dbReference type="Proteomes" id="UP000298484"/>
    </source>
</evidence>
<comment type="caution">
    <text evidence="1">The sequence shown here is derived from an EMBL/GenBank/DDBJ whole genome shotgun (WGS) entry which is preliminary data.</text>
</comment>
<protein>
    <submittedName>
        <fullName evidence="1">Transposase</fullName>
    </submittedName>
</protein>
<name>A0A4Y9AIT8_9BACI</name>
<accession>A0A4Y9AIT8</accession>
<organism evidence="1 2">
    <name type="scientific">Lentibacillus salicampi</name>
    <dbReference type="NCBI Taxonomy" id="175306"/>
    <lineage>
        <taxon>Bacteria</taxon>
        <taxon>Bacillati</taxon>
        <taxon>Bacillota</taxon>
        <taxon>Bacilli</taxon>
        <taxon>Bacillales</taxon>
        <taxon>Bacillaceae</taxon>
        <taxon>Lentibacillus</taxon>
    </lineage>
</organism>
<dbReference type="RefSeq" id="WP_135107990.1">
    <property type="nucleotide sequence ID" value="NZ_SRHY01000001.1"/>
</dbReference>
<sequence>MTPLALVKERPPSDYIRHDQLFKDLVHTFFEDFLDAFFPDVHDMVDFHTVKPLSEEVFTDLMEGETRRLDIVVETTLKETEAVIIIHIEPQSTKQTNFHERMYQYFSLLYHKYRKPIIPIAVFSYEENWEKNQYTMTFPFMHVLTFNYLTLHLRKKNWRNYIKSNNPAAAALLSKMGYTENEKVQVKKEFLRMLVKMELNPAKQRLVYGFFEKYLTLNETEEEQLKDEVKRMDEADKIMEIPISYEEKGKEIGEAKGKEIGKAEEKKEIAFNMLKEGSSIEFIEKVTGLDREEIEALKER</sequence>
<reference evidence="1 2" key="1">
    <citation type="submission" date="2019-03" db="EMBL/GenBank/DDBJ databases">
        <title>Genome sequence of Lentibacillus salicampi ATCC BAA-719.</title>
        <authorList>
            <person name="Maclea K.S."/>
            <person name="Simoes Junior M."/>
        </authorList>
    </citation>
    <scope>NUCLEOTIDE SEQUENCE [LARGE SCALE GENOMIC DNA]</scope>
    <source>
        <strain evidence="1 2">ATCC BAA-719</strain>
    </source>
</reference>
<evidence type="ECO:0000313" key="1">
    <source>
        <dbReference type="EMBL" id="TFJ94344.1"/>
    </source>
</evidence>